<gene>
    <name evidence="4" type="ORF">EF806_00920</name>
</gene>
<dbReference type="PANTHER" id="PTHR35149:SF2">
    <property type="entry name" value="DUF262 DOMAIN-CONTAINING PROTEIN"/>
    <property type="match status" value="1"/>
</dbReference>
<dbReference type="InterPro" id="IPR004919">
    <property type="entry name" value="GmrSD_N"/>
</dbReference>
<keyword evidence="1" id="KW-0175">Coiled coil</keyword>
<feature type="coiled-coil region" evidence="1">
    <location>
        <begin position="422"/>
        <end position="449"/>
    </location>
</feature>
<dbReference type="AlphaFoldDB" id="A0A520KU98"/>
<evidence type="ECO:0000313" key="5">
    <source>
        <dbReference type="Proteomes" id="UP000317158"/>
    </source>
</evidence>
<sequence>MNNIDAKLKSVREVLDKKKYFIDFFQREYKWERKQIEQLISDLTTKFFADHKETDDRKKVQNYPQYYLGPIIISSKEDGNSIIDGQQRLTSITLLLIYLNNLQKIRQDQDKVTTIPDLIFSERYGEKSFNLQVPERKECLEALYNGNGENYKAIEKDESVQNLMERYNDIQELFPEDLKGKALPYFIDWLVDNVVFVEVTTCSDDDAYIIFETMNDRGLNLTPTEMLKGYLLSNLSDNTQKQKLNVLWKKKIGELRAISKDEDLEFCKAWLRAKYAETIRPGREGAANEDFEKIGTRFHQWVRDNKNKVGLINEQSFRDFVEKNMSFFVDVYVEINKAANEFNKELENIFYINERRLAPSIFYPLLMAPITLQDNPETIKKKFSLVAMYLEMFTVFRSVNYKNYSQSSIRYTMYTLVKEIRNKDVNDLAQILKQKAEQIDQKLDGVKNLRMHGQNKRFIKFLLARITSHIEEKSGISNEFKKYINQPFQIEHIWADKFEDYRDEFEQKDEFENYRNKIGALLLLPEEFNQSYGALPYEQKLPHYFGQNLLAKTLTPRCYEHNPKFITYKEDSGLPFKTHEHFKKKDIDERQELYQKILEEIYNLKVFDEITQRGKNVPQT</sequence>
<comment type="caution">
    <text evidence="4">The sequence shown here is derived from an EMBL/GenBank/DDBJ whole genome shotgun (WGS) entry which is preliminary data.</text>
</comment>
<evidence type="ECO:0000259" key="2">
    <source>
        <dbReference type="Pfam" id="PF03235"/>
    </source>
</evidence>
<dbReference type="PANTHER" id="PTHR35149">
    <property type="entry name" value="SLL5132 PROTEIN"/>
    <property type="match status" value="1"/>
</dbReference>
<evidence type="ECO:0000313" key="4">
    <source>
        <dbReference type="EMBL" id="RZN65486.1"/>
    </source>
</evidence>
<dbReference type="Pfam" id="PF07510">
    <property type="entry name" value="GmrSD_C"/>
    <property type="match status" value="1"/>
</dbReference>
<accession>A0A520KU98</accession>
<feature type="domain" description="GmrSD restriction endonucleases C-terminal" evidence="3">
    <location>
        <begin position="454"/>
        <end position="596"/>
    </location>
</feature>
<organism evidence="4 5">
    <name type="scientific">Methanoliparum thermophilum</name>
    <dbReference type="NCBI Taxonomy" id="2491083"/>
    <lineage>
        <taxon>Archaea</taxon>
        <taxon>Methanobacteriati</taxon>
        <taxon>Methanobacteriota</taxon>
        <taxon>Candidatus Methanoliparia</taxon>
        <taxon>Candidatus Methanoliparales</taxon>
        <taxon>Candidatus Methanoliparaceae</taxon>
        <taxon>Candidatus Methanoliparum</taxon>
    </lineage>
</organism>
<evidence type="ECO:0000259" key="3">
    <source>
        <dbReference type="Pfam" id="PF07510"/>
    </source>
</evidence>
<dbReference type="Proteomes" id="UP000317158">
    <property type="component" value="Unassembled WGS sequence"/>
</dbReference>
<name>A0A520KU98_METT2</name>
<feature type="domain" description="GmrSD restriction endonucleases N-terminal" evidence="2">
    <location>
        <begin position="12"/>
        <end position="231"/>
    </location>
</feature>
<reference evidence="4 5" key="1">
    <citation type="journal article" date="2019" name="Nat. Microbiol.">
        <title>Wide diversity of methane and short-chain alkane metabolisms in uncultured archaea.</title>
        <authorList>
            <person name="Borrel G."/>
            <person name="Adam P.S."/>
            <person name="McKay L.J."/>
            <person name="Chen L.X."/>
            <person name="Sierra-Garcia I.N."/>
            <person name="Sieber C.M."/>
            <person name="Letourneur Q."/>
            <person name="Ghozlane A."/>
            <person name="Andersen G.L."/>
            <person name="Li W.J."/>
            <person name="Hallam S.J."/>
            <person name="Muyzer G."/>
            <person name="de Oliveira V.M."/>
            <person name="Inskeep W.P."/>
            <person name="Banfield J.F."/>
            <person name="Gribaldo S."/>
        </authorList>
    </citation>
    <scope>NUCLEOTIDE SEQUENCE [LARGE SCALE GENOMIC DNA]</scope>
    <source>
        <strain evidence="4">NM1a</strain>
    </source>
</reference>
<dbReference type="InterPro" id="IPR011089">
    <property type="entry name" value="GmrSD_C"/>
</dbReference>
<protein>
    <submittedName>
        <fullName evidence="4">DUF262 domain-containing protein</fullName>
    </submittedName>
</protein>
<proteinExistence type="predicted"/>
<evidence type="ECO:0000256" key="1">
    <source>
        <dbReference type="SAM" id="Coils"/>
    </source>
</evidence>
<dbReference type="Pfam" id="PF03235">
    <property type="entry name" value="GmrSD_N"/>
    <property type="match status" value="1"/>
</dbReference>
<dbReference type="EMBL" id="RXIF01000002">
    <property type="protein sequence ID" value="RZN65486.1"/>
    <property type="molecule type" value="Genomic_DNA"/>
</dbReference>